<dbReference type="Pfam" id="PF05488">
    <property type="entry name" value="PAAR_motif"/>
    <property type="match status" value="1"/>
</dbReference>
<dbReference type="EMBL" id="FNKX01000001">
    <property type="protein sequence ID" value="SDR11251.1"/>
    <property type="molecule type" value="Genomic_DNA"/>
</dbReference>
<dbReference type="CDD" id="cd14744">
    <property type="entry name" value="PAAR_CT_2"/>
    <property type="match status" value="1"/>
</dbReference>
<gene>
    <name evidence="1" type="ORF">SAMN05445850_2844</name>
</gene>
<sequence length="96" mass="10529">MSRRPYIRNGDETNVGGQVETPARKDMLDGRIAAYEDDQVWCPKCRTYGRIGCTGERANERGPAGKRPALADDLCLCRCDPPPVLIPSQTTSVSCT</sequence>
<keyword evidence="2" id="KW-1185">Reference proteome</keyword>
<evidence type="ECO:0000313" key="1">
    <source>
        <dbReference type="EMBL" id="SDR11251.1"/>
    </source>
</evidence>
<dbReference type="STRING" id="157910.SAMN05445850_2844"/>
<dbReference type="RefSeq" id="WP_090804041.1">
    <property type="nucleotide sequence ID" value="NZ_FNKX01000001.1"/>
</dbReference>
<dbReference type="InterPro" id="IPR008727">
    <property type="entry name" value="PAAR_motif"/>
</dbReference>
<protein>
    <submittedName>
        <fullName evidence="1">PAAR motif-containing protein</fullName>
    </submittedName>
</protein>
<proteinExistence type="predicted"/>
<reference evidence="2" key="1">
    <citation type="submission" date="2016-10" db="EMBL/GenBank/DDBJ databases">
        <authorList>
            <person name="Varghese N."/>
            <person name="Submissions S."/>
        </authorList>
    </citation>
    <scope>NUCLEOTIDE SEQUENCE [LARGE SCALE GENOMIC DNA]</scope>
    <source>
        <strain evidence="2">DUS833</strain>
    </source>
</reference>
<dbReference type="Proteomes" id="UP000199365">
    <property type="component" value="Unassembled WGS sequence"/>
</dbReference>
<dbReference type="AlphaFoldDB" id="A0A1H1GDK8"/>
<name>A0A1H1GDK8_9BURK</name>
<organism evidence="1 2">
    <name type="scientific">Paraburkholderia tuberum</name>
    <dbReference type="NCBI Taxonomy" id="157910"/>
    <lineage>
        <taxon>Bacteria</taxon>
        <taxon>Pseudomonadati</taxon>
        <taxon>Pseudomonadota</taxon>
        <taxon>Betaproteobacteria</taxon>
        <taxon>Burkholderiales</taxon>
        <taxon>Burkholderiaceae</taxon>
        <taxon>Paraburkholderia</taxon>
    </lineage>
</organism>
<accession>A0A1H1GDK8</accession>
<evidence type="ECO:0000313" key="2">
    <source>
        <dbReference type="Proteomes" id="UP000199365"/>
    </source>
</evidence>